<evidence type="ECO:0000256" key="5">
    <source>
        <dbReference type="ARBA" id="ARBA00022553"/>
    </source>
</evidence>
<evidence type="ECO:0000256" key="12">
    <source>
        <dbReference type="PROSITE-ProRule" id="PRU00169"/>
    </source>
</evidence>
<dbReference type="Pfam" id="PF00512">
    <property type="entry name" value="HisKA"/>
    <property type="match status" value="1"/>
</dbReference>
<dbReference type="CDD" id="cd00082">
    <property type="entry name" value="HisKA"/>
    <property type="match status" value="1"/>
</dbReference>
<keyword evidence="5 12" id="KW-0597">Phosphoprotein</keyword>
<dbReference type="PANTHER" id="PTHR43047:SF72">
    <property type="entry name" value="OSMOSENSING HISTIDINE PROTEIN KINASE SLN1"/>
    <property type="match status" value="1"/>
</dbReference>
<dbReference type="GO" id="GO:0009927">
    <property type="term" value="F:histidine phosphotransfer kinase activity"/>
    <property type="evidence" value="ECO:0007669"/>
    <property type="project" value="TreeGrafter"/>
</dbReference>
<feature type="modified residue" description="4-aspartylphosphate" evidence="12">
    <location>
        <position position="622"/>
    </location>
</feature>
<keyword evidence="7 14" id="KW-0812">Transmembrane</keyword>
<evidence type="ECO:0000256" key="10">
    <source>
        <dbReference type="ARBA" id="ARBA00023012"/>
    </source>
</evidence>
<protein>
    <recommendedName>
        <fullName evidence="3">histidine kinase</fullName>
        <ecNumber evidence="3">2.7.13.3</ecNumber>
    </recommendedName>
</protein>
<evidence type="ECO:0000259" key="16">
    <source>
        <dbReference type="PROSITE" id="PS50110"/>
    </source>
</evidence>
<dbReference type="PROSITE" id="PS50112">
    <property type="entry name" value="PAS"/>
    <property type="match status" value="1"/>
</dbReference>
<dbReference type="GO" id="GO:0005886">
    <property type="term" value="C:plasma membrane"/>
    <property type="evidence" value="ECO:0007669"/>
    <property type="project" value="UniProtKB-SubCell"/>
</dbReference>
<feature type="domain" description="PAS" evidence="17">
    <location>
        <begin position="200"/>
        <end position="276"/>
    </location>
</feature>
<keyword evidence="8" id="KW-0418">Kinase</keyword>
<dbReference type="FunFam" id="1.10.287.130:FF:000001">
    <property type="entry name" value="Two-component sensor histidine kinase"/>
    <property type="match status" value="1"/>
</dbReference>
<keyword evidence="4" id="KW-1003">Cell membrane</keyword>
<dbReference type="NCBIfam" id="TIGR00229">
    <property type="entry name" value="sensory_box"/>
    <property type="match status" value="1"/>
</dbReference>
<dbReference type="GO" id="GO:0000155">
    <property type="term" value="F:phosphorelay sensor kinase activity"/>
    <property type="evidence" value="ECO:0007669"/>
    <property type="project" value="InterPro"/>
</dbReference>
<feature type="transmembrane region" description="Helical" evidence="14">
    <location>
        <begin position="101"/>
        <end position="122"/>
    </location>
</feature>
<feature type="region of interest" description="Disordered" evidence="13">
    <location>
        <begin position="537"/>
        <end position="571"/>
    </location>
</feature>
<dbReference type="PRINTS" id="PR00344">
    <property type="entry name" value="BCTRLSENSOR"/>
</dbReference>
<dbReference type="Pfam" id="PF08447">
    <property type="entry name" value="PAS_3"/>
    <property type="match status" value="1"/>
</dbReference>
<keyword evidence="6" id="KW-0808">Transferase</keyword>
<organism evidence="19 20">
    <name type="scientific">Mesorhizobium alhagi CCNWXJ12-2</name>
    <dbReference type="NCBI Taxonomy" id="1107882"/>
    <lineage>
        <taxon>Bacteria</taxon>
        <taxon>Pseudomonadati</taxon>
        <taxon>Pseudomonadota</taxon>
        <taxon>Alphaproteobacteria</taxon>
        <taxon>Hyphomicrobiales</taxon>
        <taxon>Phyllobacteriaceae</taxon>
        <taxon>Allomesorhizobium</taxon>
    </lineage>
</organism>
<dbReference type="SMART" id="SM00387">
    <property type="entry name" value="HATPase_c"/>
    <property type="match status" value="1"/>
</dbReference>
<dbReference type="InterPro" id="IPR003661">
    <property type="entry name" value="HisK_dim/P_dom"/>
</dbReference>
<evidence type="ECO:0000313" key="20">
    <source>
        <dbReference type="Proteomes" id="UP000003250"/>
    </source>
</evidence>
<feature type="transmembrane region" description="Helical" evidence="14">
    <location>
        <begin position="69"/>
        <end position="89"/>
    </location>
</feature>
<dbReference type="InterPro" id="IPR011006">
    <property type="entry name" value="CheY-like_superfamily"/>
</dbReference>
<dbReference type="SUPFAM" id="SSF55785">
    <property type="entry name" value="PYP-like sensor domain (PAS domain)"/>
    <property type="match status" value="1"/>
</dbReference>
<evidence type="ECO:0000256" key="13">
    <source>
        <dbReference type="SAM" id="MobiDB-lite"/>
    </source>
</evidence>
<feature type="modified residue" description="4-aspartylphosphate" evidence="12">
    <location>
        <position position="747"/>
    </location>
</feature>
<dbReference type="Gene3D" id="1.10.287.130">
    <property type="match status" value="1"/>
</dbReference>
<evidence type="ECO:0000256" key="4">
    <source>
        <dbReference type="ARBA" id="ARBA00022475"/>
    </source>
</evidence>
<feature type="domain" description="Response regulatory" evidence="16">
    <location>
        <begin position="573"/>
        <end position="690"/>
    </location>
</feature>
<dbReference type="InterPro" id="IPR005467">
    <property type="entry name" value="His_kinase_dom"/>
</dbReference>
<dbReference type="InterPro" id="IPR011620">
    <property type="entry name" value="Sig_transdc_His_kinase_LytS_TM"/>
</dbReference>
<dbReference type="SUPFAM" id="SSF47384">
    <property type="entry name" value="Homodimeric domain of signal transducing histidine kinase"/>
    <property type="match status" value="1"/>
</dbReference>
<dbReference type="Pfam" id="PF00072">
    <property type="entry name" value="Response_reg"/>
    <property type="match status" value="2"/>
</dbReference>
<reference evidence="19 20" key="1">
    <citation type="journal article" date="2012" name="J. Bacteriol.">
        <title>Draft Genome Sequence of Mesorhizobium alhagi CCNWXJ12-2T, a Novel Salt-Resistant Species Isolated from the Desert of Northwestern China.</title>
        <authorList>
            <person name="Zhou M."/>
            <person name="Chen W."/>
            <person name="Chen H."/>
            <person name="Wei G."/>
        </authorList>
    </citation>
    <scope>NUCLEOTIDE SEQUENCE [LARGE SCALE GENOMIC DNA]</scope>
    <source>
        <strain evidence="19 20">CCNWXJ12-2</strain>
    </source>
</reference>
<comment type="subcellular location">
    <subcellularLocation>
        <location evidence="2">Cell membrane</location>
        <topology evidence="2">Multi-pass membrane protein</topology>
    </subcellularLocation>
</comment>
<evidence type="ECO:0000259" key="15">
    <source>
        <dbReference type="PROSITE" id="PS50109"/>
    </source>
</evidence>
<dbReference type="InterPro" id="IPR004358">
    <property type="entry name" value="Sig_transdc_His_kin-like_C"/>
</dbReference>
<dbReference type="SUPFAM" id="SSF55874">
    <property type="entry name" value="ATPase domain of HSP90 chaperone/DNA topoisomerase II/histidine kinase"/>
    <property type="match status" value="1"/>
</dbReference>
<feature type="compositionally biased region" description="Basic and acidic residues" evidence="13">
    <location>
        <begin position="548"/>
        <end position="568"/>
    </location>
</feature>
<evidence type="ECO:0000256" key="8">
    <source>
        <dbReference type="ARBA" id="ARBA00022777"/>
    </source>
</evidence>
<dbReference type="InterPro" id="IPR000014">
    <property type="entry name" value="PAS"/>
</dbReference>
<dbReference type="Gene3D" id="3.30.565.10">
    <property type="entry name" value="Histidine kinase-like ATPase, C-terminal domain"/>
    <property type="match status" value="1"/>
</dbReference>
<evidence type="ECO:0000313" key="19">
    <source>
        <dbReference type="EMBL" id="EHK53096.1"/>
    </source>
</evidence>
<dbReference type="CDD" id="cd00156">
    <property type="entry name" value="REC"/>
    <property type="match status" value="1"/>
</dbReference>
<evidence type="ECO:0000256" key="11">
    <source>
        <dbReference type="ARBA" id="ARBA00023136"/>
    </source>
</evidence>
<dbReference type="SUPFAM" id="SSF52172">
    <property type="entry name" value="CheY-like"/>
    <property type="match status" value="2"/>
</dbReference>
<dbReference type="FunFam" id="3.30.565.10:FF:000006">
    <property type="entry name" value="Sensor histidine kinase WalK"/>
    <property type="match status" value="1"/>
</dbReference>
<evidence type="ECO:0000256" key="6">
    <source>
        <dbReference type="ARBA" id="ARBA00022679"/>
    </source>
</evidence>
<dbReference type="PATRIC" id="fig|1107882.3.peg.6163"/>
<dbReference type="PROSITE" id="PS50113">
    <property type="entry name" value="PAC"/>
    <property type="match status" value="1"/>
</dbReference>
<accession>H0I1N2</accession>
<feature type="transmembrane region" description="Helical" evidence="14">
    <location>
        <begin position="37"/>
        <end position="57"/>
    </location>
</feature>
<dbReference type="InterPro" id="IPR001789">
    <property type="entry name" value="Sig_transdc_resp-reg_receiver"/>
</dbReference>
<dbReference type="InterPro" id="IPR003594">
    <property type="entry name" value="HATPase_dom"/>
</dbReference>
<keyword evidence="10" id="KW-0902">Two-component regulatory system</keyword>
<dbReference type="Proteomes" id="UP000003250">
    <property type="component" value="Unassembled WGS sequence"/>
</dbReference>
<dbReference type="RefSeq" id="WP_008839939.1">
    <property type="nucleotide sequence ID" value="NZ_AHAM01000286.1"/>
</dbReference>
<feature type="domain" description="Histidine kinase" evidence="15">
    <location>
        <begin position="334"/>
        <end position="553"/>
    </location>
</feature>
<evidence type="ECO:0000256" key="7">
    <source>
        <dbReference type="ARBA" id="ARBA00022692"/>
    </source>
</evidence>
<evidence type="ECO:0000259" key="17">
    <source>
        <dbReference type="PROSITE" id="PS50112"/>
    </source>
</evidence>
<dbReference type="Gene3D" id="3.40.50.2300">
    <property type="match status" value="2"/>
</dbReference>
<dbReference type="SMART" id="SM00448">
    <property type="entry name" value="REC"/>
    <property type="match status" value="2"/>
</dbReference>
<dbReference type="Gene3D" id="3.30.450.20">
    <property type="entry name" value="PAS domain"/>
    <property type="match status" value="1"/>
</dbReference>
<dbReference type="InterPro" id="IPR036890">
    <property type="entry name" value="HATPase_C_sf"/>
</dbReference>
<dbReference type="PROSITE" id="PS50110">
    <property type="entry name" value="RESPONSE_REGULATORY"/>
    <property type="match status" value="2"/>
</dbReference>
<evidence type="ECO:0000256" key="14">
    <source>
        <dbReference type="SAM" id="Phobius"/>
    </source>
</evidence>
<comment type="catalytic activity">
    <reaction evidence="1">
        <text>ATP + protein L-histidine = ADP + protein N-phospho-L-histidine.</text>
        <dbReference type="EC" id="2.7.13.3"/>
    </reaction>
</comment>
<evidence type="ECO:0000256" key="3">
    <source>
        <dbReference type="ARBA" id="ARBA00012438"/>
    </source>
</evidence>
<keyword evidence="20" id="KW-1185">Reference proteome</keyword>
<dbReference type="PANTHER" id="PTHR43047">
    <property type="entry name" value="TWO-COMPONENT HISTIDINE PROTEIN KINASE"/>
    <property type="match status" value="1"/>
</dbReference>
<dbReference type="InterPro" id="IPR013655">
    <property type="entry name" value="PAS_fold_3"/>
</dbReference>
<evidence type="ECO:0000256" key="9">
    <source>
        <dbReference type="ARBA" id="ARBA00022989"/>
    </source>
</evidence>
<dbReference type="CDD" id="cd00130">
    <property type="entry name" value="PAS"/>
    <property type="match status" value="1"/>
</dbReference>
<feature type="domain" description="Response regulatory" evidence="16">
    <location>
        <begin position="699"/>
        <end position="805"/>
    </location>
</feature>
<dbReference type="SMART" id="SM00388">
    <property type="entry name" value="HisKA"/>
    <property type="match status" value="1"/>
</dbReference>
<dbReference type="EC" id="2.7.13.3" evidence="3"/>
<keyword evidence="9 14" id="KW-1133">Transmembrane helix</keyword>
<feature type="transmembrane region" description="Helical" evidence="14">
    <location>
        <begin position="165"/>
        <end position="185"/>
    </location>
</feature>
<dbReference type="InterPro" id="IPR000700">
    <property type="entry name" value="PAS-assoc_C"/>
</dbReference>
<sequence>MMSVINMIESAAVVILAVLFLAFLGDRLERSFWTKSIVFGIVFGATGVISMATPVEFAPGFFADGRNVVMAFSGAIGGPVSAIITAAMLSGMRMNLGGAGLATALAGIWLVAAGSSAMWGWLRARGHQRLDTKSVLILAMLAALLPPLALVMFGDAPSDEVLRNLVALVVPTNFIGVLLLGFLIINDHQRRWAVSAYAESQAQLQAIANNAPGVLFQLSIGSDGIGVFSYVSGGAERVLGVAAEDIVGKPGTVSRMISRETLAEVERQLKLSAETREAWSMEAEFTKPNREKVWMRVAAEPRIDVNGELVWDGSLFDITERKRSEQMKNDFISTVSHELRTPLTSIRGSLGLVAAGAAGEIPPKVAGLIKIAHSNSERLVRLINDILDIEKIESGRMPFDPRPMALRPLVEQAIEGSGNYLAERNVSIIVDDEAPGALTAVDPDRLHQVMLNLLSNAIKYSPQDGRVTVRLARQEGMIRVSVIDQGPGIPLAFQSRIFGKFEQADSSDSRQKGGTGLGLSIVKAIVDRLGGGVSFDTGPETGTSFHVDLPEASDRRSRHRETVSKEGESSPPRVLIVEDEPDIADLIAFTLAQKGIQSDIAPDIESAKDLLASNRYVAMTLDIKLAGQSGLTLYEDLRTTANGRDLPVIVVSAFTDEARKSLNGSALGIVDWLEKPIDMERLRTAIEKVRKGAFRRMPTVLHVEDDEGVLEVISAGLGDDIAMTFARNVQEARFELQRKHFDVVILDLTLPDGSGAELLGAIPSDTVVVIFSASEVNEHLAAQVQHALTKTKTSEIAIAELVRKLTAMQPGNESPSKTKA</sequence>
<dbReference type="InterPro" id="IPR036097">
    <property type="entry name" value="HisK_dim/P_sf"/>
</dbReference>
<evidence type="ECO:0000259" key="18">
    <source>
        <dbReference type="PROSITE" id="PS50113"/>
    </source>
</evidence>
<dbReference type="EMBL" id="AHAM01000286">
    <property type="protein sequence ID" value="EHK53096.1"/>
    <property type="molecule type" value="Genomic_DNA"/>
</dbReference>
<name>H0I1N2_9HYPH</name>
<proteinExistence type="predicted"/>
<dbReference type="Pfam" id="PF07694">
    <property type="entry name" value="5TM-5TMR_LYT"/>
    <property type="match status" value="1"/>
</dbReference>
<feature type="domain" description="PAC" evidence="18">
    <location>
        <begin position="279"/>
        <end position="330"/>
    </location>
</feature>
<dbReference type="InterPro" id="IPR035965">
    <property type="entry name" value="PAS-like_dom_sf"/>
</dbReference>
<gene>
    <name evidence="19" type="ORF">MAXJ12_31849</name>
</gene>
<evidence type="ECO:0000256" key="2">
    <source>
        <dbReference type="ARBA" id="ARBA00004651"/>
    </source>
</evidence>
<keyword evidence="11 14" id="KW-0472">Membrane</keyword>
<dbReference type="OrthoDB" id="9812260at2"/>
<feature type="transmembrane region" description="Helical" evidence="14">
    <location>
        <begin position="134"/>
        <end position="153"/>
    </location>
</feature>
<dbReference type="Pfam" id="PF02518">
    <property type="entry name" value="HATPase_c"/>
    <property type="match status" value="1"/>
</dbReference>
<dbReference type="GO" id="GO:0071555">
    <property type="term" value="P:cell wall organization"/>
    <property type="evidence" value="ECO:0007669"/>
    <property type="project" value="InterPro"/>
</dbReference>
<dbReference type="PROSITE" id="PS50109">
    <property type="entry name" value="HIS_KIN"/>
    <property type="match status" value="1"/>
</dbReference>
<evidence type="ECO:0000256" key="1">
    <source>
        <dbReference type="ARBA" id="ARBA00000085"/>
    </source>
</evidence>
<dbReference type="AlphaFoldDB" id="H0I1N2"/>